<proteinExistence type="predicted"/>
<feature type="transmembrane region" description="Helical" evidence="2">
    <location>
        <begin position="120"/>
        <end position="145"/>
    </location>
</feature>
<evidence type="ECO:0000256" key="2">
    <source>
        <dbReference type="SAM" id="Phobius"/>
    </source>
</evidence>
<feature type="region of interest" description="Disordered" evidence="1">
    <location>
        <begin position="155"/>
        <end position="180"/>
    </location>
</feature>
<reference evidence="3" key="1">
    <citation type="submission" date="2021-06" db="EMBL/GenBank/DDBJ databases">
        <authorList>
            <person name="Kallberg Y."/>
            <person name="Tangrot J."/>
            <person name="Rosling A."/>
        </authorList>
    </citation>
    <scope>NUCLEOTIDE SEQUENCE</scope>
    <source>
        <strain evidence="3">CL551</strain>
    </source>
</reference>
<accession>A0A9N9BJH8</accession>
<keyword evidence="2" id="KW-0812">Transmembrane</keyword>
<evidence type="ECO:0000256" key="1">
    <source>
        <dbReference type="SAM" id="MobiDB-lite"/>
    </source>
</evidence>
<dbReference type="OrthoDB" id="2390447at2759"/>
<dbReference type="Proteomes" id="UP000789342">
    <property type="component" value="Unassembled WGS sequence"/>
</dbReference>
<dbReference type="EMBL" id="CAJVPV010004200">
    <property type="protein sequence ID" value="CAG8568537.1"/>
    <property type="molecule type" value="Genomic_DNA"/>
</dbReference>
<feature type="compositionally biased region" description="Polar residues" evidence="1">
    <location>
        <begin position="168"/>
        <end position="178"/>
    </location>
</feature>
<keyword evidence="2" id="KW-1133">Transmembrane helix</keyword>
<keyword evidence="4" id="KW-1185">Reference proteome</keyword>
<comment type="caution">
    <text evidence="3">The sequence shown here is derived from an EMBL/GenBank/DDBJ whole genome shotgun (WGS) entry which is preliminary data.</text>
</comment>
<organism evidence="3 4">
    <name type="scientific">Acaulospora morrowiae</name>
    <dbReference type="NCBI Taxonomy" id="94023"/>
    <lineage>
        <taxon>Eukaryota</taxon>
        <taxon>Fungi</taxon>
        <taxon>Fungi incertae sedis</taxon>
        <taxon>Mucoromycota</taxon>
        <taxon>Glomeromycotina</taxon>
        <taxon>Glomeromycetes</taxon>
        <taxon>Diversisporales</taxon>
        <taxon>Acaulosporaceae</taxon>
        <taxon>Acaulospora</taxon>
    </lineage>
</organism>
<sequence>MRESETPTSGTTRPGVDKFTVTTSDLSRTSVTDISETMTVHTLEADATGIPETVTIDSPGTVTIDSSETDTIDSSEVTQYSIVIYPTTYTSPVTYIQTATTTVSLDNSMQLPNADGTPQIIILVAVILGSIGLVFILSIITIYWLRRDSKVGNERELEDDSMLGTDSMLESDNQNDEQLPSYAEAIVRGRADIQ</sequence>
<gene>
    <name evidence="3" type="ORF">AMORRO_LOCUS6357</name>
</gene>
<evidence type="ECO:0000313" key="4">
    <source>
        <dbReference type="Proteomes" id="UP000789342"/>
    </source>
</evidence>
<keyword evidence="2" id="KW-0472">Membrane</keyword>
<protein>
    <submittedName>
        <fullName evidence="3">4548_t:CDS:1</fullName>
    </submittedName>
</protein>
<name>A0A9N9BJH8_9GLOM</name>
<evidence type="ECO:0000313" key="3">
    <source>
        <dbReference type="EMBL" id="CAG8568537.1"/>
    </source>
</evidence>
<dbReference type="AlphaFoldDB" id="A0A9N9BJH8"/>